<dbReference type="EMBL" id="BAABLD010000017">
    <property type="protein sequence ID" value="GAA5170280.1"/>
    <property type="molecule type" value="Genomic_DNA"/>
</dbReference>
<protein>
    <submittedName>
        <fullName evidence="2">FdtA/QdtA family cupin domain-containing protein</fullName>
    </submittedName>
</protein>
<evidence type="ECO:0000313" key="3">
    <source>
        <dbReference type="Proteomes" id="UP001500547"/>
    </source>
</evidence>
<dbReference type="CDD" id="cd20292">
    <property type="entry name" value="cupin_QdtA-like"/>
    <property type="match status" value="1"/>
</dbReference>
<proteinExistence type="predicted"/>
<reference evidence="3" key="1">
    <citation type="journal article" date="2019" name="Int. J. Syst. Evol. Microbiol.">
        <title>The Global Catalogue of Microorganisms (GCM) 10K type strain sequencing project: providing services to taxonomists for standard genome sequencing and annotation.</title>
        <authorList>
            <consortium name="The Broad Institute Genomics Platform"/>
            <consortium name="The Broad Institute Genome Sequencing Center for Infectious Disease"/>
            <person name="Wu L."/>
            <person name="Ma J."/>
        </authorList>
    </citation>
    <scope>NUCLEOTIDE SEQUENCE [LARGE SCALE GENOMIC DNA]</scope>
    <source>
        <strain evidence="3">JCM 18715</strain>
    </source>
</reference>
<evidence type="ECO:0000313" key="2">
    <source>
        <dbReference type="EMBL" id="GAA5170280.1"/>
    </source>
</evidence>
<dbReference type="Proteomes" id="UP001500547">
    <property type="component" value="Unassembled WGS sequence"/>
</dbReference>
<dbReference type="Gene3D" id="2.60.120.10">
    <property type="entry name" value="Jelly Rolls"/>
    <property type="match status" value="1"/>
</dbReference>
<keyword evidence="3" id="KW-1185">Reference proteome</keyword>
<gene>
    <name evidence="2" type="ORF">GCM10025770_32950</name>
</gene>
<sequence>MALDDCRIIELPKIHDVRGNLTFVEGTRHIPFDIKRVYYLYDVPGGSDRGGHAHGKLHQFMIAMSGSFDVVLNDGDRERRYHLNRSYNGIYICPMTWRTLDNFSSNSVCLVLASDFYDEADYYRSKDDFLTAVKAQQR</sequence>
<dbReference type="InterPro" id="IPR008894">
    <property type="entry name" value="QdtA_cupin_dom"/>
</dbReference>
<dbReference type="InterPro" id="IPR011051">
    <property type="entry name" value="RmlC_Cupin_sf"/>
</dbReference>
<name>A0ABP9R0M4_9RHOO</name>
<dbReference type="SUPFAM" id="SSF51182">
    <property type="entry name" value="RmlC-like cupins"/>
    <property type="match status" value="1"/>
</dbReference>
<dbReference type="InterPro" id="IPR014710">
    <property type="entry name" value="RmlC-like_jellyroll"/>
</dbReference>
<dbReference type="Pfam" id="PF05523">
    <property type="entry name" value="FdtA"/>
    <property type="match status" value="1"/>
</dbReference>
<accession>A0ABP9R0M4</accession>
<feature type="domain" description="Sugar 3,4-ketoisomerase QdtA cupin" evidence="1">
    <location>
        <begin position="5"/>
        <end position="133"/>
    </location>
</feature>
<dbReference type="RefSeq" id="WP_345534207.1">
    <property type="nucleotide sequence ID" value="NZ_BAABLD010000017.1"/>
</dbReference>
<evidence type="ECO:0000259" key="1">
    <source>
        <dbReference type="Pfam" id="PF05523"/>
    </source>
</evidence>
<organism evidence="2 3">
    <name type="scientific">Viridibacterium curvum</name>
    <dbReference type="NCBI Taxonomy" id="1101404"/>
    <lineage>
        <taxon>Bacteria</taxon>
        <taxon>Pseudomonadati</taxon>
        <taxon>Pseudomonadota</taxon>
        <taxon>Betaproteobacteria</taxon>
        <taxon>Rhodocyclales</taxon>
        <taxon>Rhodocyclaceae</taxon>
        <taxon>Viridibacterium</taxon>
    </lineage>
</organism>
<comment type="caution">
    <text evidence="2">The sequence shown here is derived from an EMBL/GenBank/DDBJ whole genome shotgun (WGS) entry which is preliminary data.</text>
</comment>